<keyword evidence="1" id="KW-1185">Reference proteome</keyword>
<evidence type="ECO:0000313" key="2">
    <source>
        <dbReference type="WBParaSite" id="nRc.2.0.1.t22410-RA"/>
    </source>
</evidence>
<protein>
    <submittedName>
        <fullName evidence="2">Uncharacterized protein</fullName>
    </submittedName>
</protein>
<name>A0A915J9P6_ROMCU</name>
<proteinExistence type="predicted"/>
<organism evidence="1 2">
    <name type="scientific">Romanomermis culicivorax</name>
    <name type="common">Nematode worm</name>
    <dbReference type="NCBI Taxonomy" id="13658"/>
    <lineage>
        <taxon>Eukaryota</taxon>
        <taxon>Metazoa</taxon>
        <taxon>Ecdysozoa</taxon>
        <taxon>Nematoda</taxon>
        <taxon>Enoplea</taxon>
        <taxon>Dorylaimia</taxon>
        <taxon>Mermithida</taxon>
        <taxon>Mermithoidea</taxon>
        <taxon>Mermithidae</taxon>
        <taxon>Romanomermis</taxon>
    </lineage>
</organism>
<dbReference type="WBParaSite" id="nRc.2.0.1.t22410-RA">
    <property type="protein sequence ID" value="nRc.2.0.1.t22410-RA"/>
    <property type="gene ID" value="nRc.2.0.1.g22410"/>
</dbReference>
<dbReference type="AlphaFoldDB" id="A0A915J9P6"/>
<accession>A0A915J9P6</accession>
<reference evidence="2" key="1">
    <citation type="submission" date="2022-11" db="UniProtKB">
        <authorList>
            <consortium name="WormBaseParasite"/>
        </authorList>
    </citation>
    <scope>IDENTIFICATION</scope>
</reference>
<dbReference type="Proteomes" id="UP000887565">
    <property type="component" value="Unplaced"/>
</dbReference>
<sequence>LLENEFFQHLFLRQKATVVRIDPIIPFRLLLASPPMKKSCISGSASKDTQLGMASGPATKTMGQASVIGMEPISMNCKDDRLSQCNVSYSVFLLTSQAKALWQSGGKPHEWMRSPHPVVTLMRKAMSH</sequence>
<evidence type="ECO:0000313" key="1">
    <source>
        <dbReference type="Proteomes" id="UP000887565"/>
    </source>
</evidence>